<evidence type="ECO:0000313" key="2">
    <source>
        <dbReference type="Proteomes" id="UP000887013"/>
    </source>
</evidence>
<gene>
    <name evidence="1" type="ORF">NPIL_412391</name>
</gene>
<evidence type="ECO:0000313" key="1">
    <source>
        <dbReference type="EMBL" id="GFS96728.1"/>
    </source>
</evidence>
<dbReference type="AlphaFoldDB" id="A0A8X6N6Y5"/>
<dbReference type="Proteomes" id="UP000887013">
    <property type="component" value="Unassembled WGS sequence"/>
</dbReference>
<proteinExistence type="predicted"/>
<dbReference type="EMBL" id="BMAW01100788">
    <property type="protein sequence ID" value="GFS96728.1"/>
    <property type="molecule type" value="Genomic_DNA"/>
</dbReference>
<name>A0A8X6N6Y5_NEPPI</name>
<sequence length="81" mass="9677">MNRENRKKKVLLQKELGSRRNQGRMKDLIKRFRLEYLGALIPQVKPDDAVFSECVNPKRVYWMLRKATEVPPETNFPDLFE</sequence>
<accession>A0A8X6N6Y5</accession>
<organism evidence="1 2">
    <name type="scientific">Nephila pilipes</name>
    <name type="common">Giant wood spider</name>
    <name type="synonym">Nephila maculata</name>
    <dbReference type="NCBI Taxonomy" id="299642"/>
    <lineage>
        <taxon>Eukaryota</taxon>
        <taxon>Metazoa</taxon>
        <taxon>Ecdysozoa</taxon>
        <taxon>Arthropoda</taxon>
        <taxon>Chelicerata</taxon>
        <taxon>Arachnida</taxon>
        <taxon>Araneae</taxon>
        <taxon>Araneomorphae</taxon>
        <taxon>Entelegynae</taxon>
        <taxon>Araneoidea</taxon>
        <taxon>Nephilidae</taxon>
        <taxon>Nephila</taxon>
    </lineage>
</organism>
<keyword evidence="2" id="KW-1185">Reference proteome</keyword>
<comment type="caution">
    <text evidence="1">The sequence shown here is derived from an EMBL/GenBank/DDBJ whole genome shotgun (WGS) entry which is preliminary data.</text>
</comment>
<protein>
    <submittedName>
        <fullName evidence="1">Uncharacterized protein</fullName>
    </submittedName>
</protein>
<reference evidence="1" key="1">
    <citation type="submission" date="2020-08" db="EMBL/GenBank/DDBJ databases">
        <title>Multicomponent nature underlies the extraordinary mechanical properties of spider dragline silk.</title>
        <authorList>
            <person name="Kono N."/>
            <person name="Nakamura H."/>
            <person name="Mori M."/>
            <person name="Yoshida Y."/>
            <person name="Ohtoshi R."/>
            <person name="Malay A.D."/>
            <person name="Moran D.A.P."/>
            <person name="Tomita M."/>
            <person name="Numata K."/>
            <person name="Arakawa K."/>
        </authorList>
    </citation>
    <scope>NUCLEOTIDE SEQUENCE</scope>
</reference>